<dbReference type="Gene3D" id="3.30.450.20">
    <property type="entry name" value="PAS domain"/>
    <property type="match status" value="1"/>
</dbReference>
<dbReference type="InterPro" id="IPR003594">
    <property type="entry name" value="HATPase_dom"/>
</dbReference>
<feature type="transmembrane region" description="Helical" evidence="13">
    <location>
        <begin position="231"/>
        <end position="249"/>
    </location>
</feature>
<feature type="transmembrane region" description="Helical" evidence="13">
    <location>
        <begin position="261"/>
        <end position="283"/>
    </location>
</feature>
<dbReference type="PROSITE" id="PS50113">
    <property type="entry name" value="PAC"/>
    <property type="match status" value="1"/>
</dbReference>
<dbReference type="CDD" id="cd00082">
    <property type="entry name" value="HisKA"/>
    <property type="match status" value="1"/>
</dbReference>
<evidence type="ECO:0000256" key="6">
    <source>
        <dbReference type="ARBA" id="ARBA00022692"/>
    </source>
</evidence>
<feature type="domain" description="Histidine kinase" evidence="14">
    <location>
        <begin position="432"/>
        <end position="649"/>
    </location>
</feature>
<feature type="transmembrane region" description="Helical" evidence="13">
    <location>
        <begin position="156"/>
        <end position="173"/>
    </location>
</feature>
<dbReference type="GO" id="GO:0000156">
    <property type="term" value="F:phosphorelay response regulator activity"/>
    <property type="evidence" value="ECO:0007669"/>
    <property type="project" value="TreeGrafter"/>
</dbReference>
<dbReference type="AlphaFoldDB" id="Q08X77"/>
<dbReference type="RefSeq" id="WP_002615696.1">
    <property type="nucleotide sequence ID" value="NC_014623.1"/>
</dbReference>
<dbReference type="Gene3D" id="3.30.565.10">
    <property type="entry name" value="Histidine kinase-like ATPase, C-terminal domain"/>
    <property type="match status" value="1"/>
</dbReference>
<organism evidence="17 19">
    <name type="scientific">Stigmatella aurantiaca (strain DW4/3-1)</name>
    <dbReference type="NCBI Taxonomy" id="378806"/>
    <lineage>
        <taxon>Bacteria</taxon>
        <taxon>Pseudomonadati</taxon>
        <taxon>Myxococcota</taxon>
        <taxon>Myxococcia</taxon>
        <taxon>Myxococcales</taxon>
        <taxon>Cystobacterineae</taxon>
        <taxon>Archangiaceae</taxon>
        <taxon>Stigmatella</taxon>
    </lineage>
</organism>
<evidence type="ECO:0000259" key="14">
    <source>
        <dbReference type="PROSITE" id="PS50109"/>
    </source>
</evidence>
<dbReference type="GO" id="GO:0000155">
    <property type="term" value="F:phosphorelay sensor kinase activity"/>
    <property type="evidence" value="ECO:0007669"/>
    <property type="project" value="InterPro"/>
</dbReference>
<dbReference type="EMBL" id="CP002271">
    <property type="protein sequence ID" value="ADO75891.1"/>
    <property type="molecule type" value="Genomic_DNA"/>
</dbReference>
<keyword evidence="5" id="KW-0808">Transferase</keyword>
<dbReference type="EMBL" id="AAMD01000093">
    <property type="protein sequence ID" value="EAU65100.1"/>
    <property type="molecule type" value="Genomic_DNA"/>
</dbReference>
<dbReference type="SMART" id="SM00387">
    <property type="entry name" value="HATPase_c"/>
    <property type="match status" value="1"/>
</dbReference>
<dbReference type="OrthoDB" id="5342753at2"/>
<dbReference type="GO" id="GO:0016020">
    <property type="term" value="C:membrane"/>
    <property type="evidence" value="ECO:0007669"/>
    <property type="project" value="UniProtKB-SubCell"/>
</dbReference>
<accession>Q08X77</accession>
<keyword evidence="7" id="KW-0547">Nucleotide-binding</keyword>
<evidence type="ECO:0000256" key="11">
    <source>
        <dbReference type="ARBA" id="ARBA00023012"/>
    </source>
</evidence>
<dbReference type="SUPFAM" id="SSF55874">
    <property type="entry name" value="ATPase domain of HSP90 chaperone/DNA topoisomerase II/histidine kinase"/>
    <property type="match status" value="1"/>
</dbReference>
<reference evidence="16 18" key="2">
    <citation type="journal article" date="2011" name="Mol. Biol. Evol.">
        <title>Comparative genomic analysis of fruiting body formation in Myxococcales.</title>
        <authorList>
            <person name="Huntley S."/>
            <person name="Hamann N."/>
            <person name="Wegener-Feldbrugge S."/>
            <person name="Treuner-Lange A."/>
            <person name="Kube M."/>
            <person name="Reinhardt R."/>
            <person name="Klages S."/>
            <person name="Muller R."/>
            <person name="Ronning C.M."/>
            <person name="Nierman W.C."/>
            <person name="Sogaard-Andersen L."/>
        </authorList>
    </citation>
    <scope>NUCLEOTIDE SEQUENCE [LARGE SCALE GENOMIC DNA]</scope>
    <source>
        <strain evidence="16 18">DW4/3-1</strain>
    </source>
</reference>
<proteinExistence type="predicted"/>
<dbReference type="InterPro" id="IPR050351">
    <property type="entry name" value="BphY/WalK/GraS-like"/>
</dbReference>
<dbReference type="InterPro" id="IPR036890">
    <property type="entry name" value="HATPase_C_sf"/>
</dbReference>
<comment type="subcellular location">
    <subcellularLocation>
        <location evidence="2">Membrane</location>
        <topology evidence="2">Multi-pass membrane protein</topology>
    </subcellularLocation>
</comment>
<dbReference type="PRINTS" id="PR00344">
    <property type="entry name" value="BCTRLSENSOR"/>
</dbReference>
<dbReference type="SUPFAM" id="SSF55785">
    <property type="entry name" value="PYP-like sensor domain (PAS domain)"/>
    <property type="match status" value="1"/>
</dbReference>
<dbReference type="InterPro" id="IPR035965">
    <property type="entry name" value="PAS-like_dom_sf"/>
</dbReference>
<protein>
    <recommendedName>
        <fullName evidence="3">histidine kinase</fullName>
        <ecNumber evidence="3">2.7.13.3</ecNumber>
    </recommendedName>
</protein>
<dbReference type="HOGENOM" id="CLU_353698_0_0_7"/>
<keyword evidence="8 17" id="KW-0418">Kinase</keyword>
<dbReference type="CDD" id="cd00130">
    <property type="entry name" value="PAS"/>
    <property type="match status" value="1"/>
</dbReference>
<feature type="transmembrane region" description="Helical" evidence="13">
    <location>
        <begin position="120"/>
        <end position="144"/>
    </location>
</feature>
<evidence type="ECO:0000256" key="7">
    <source>
        <dbReference type="ARBA" id="ARBA00022741"/>
    </source>
</evidence>
<evidence type="ECO:0000256" key="3">
    <source>
        <dbReference type="ARBA" id="ARBA00012438"/>
    </source>
</evidence>
<evidence type="ECO:0000256" key="2">
    <source>
        <dbReference type="ARBA" id="ARBA00004141"/>
    </source>
</evidence>
<dbReference type="InterPro" id="IPR001610">
    <property type="entry name" value="PAC"/>
</dbReference>
<evidence type="ECO:0000256" key="13">
    <source>
        <dbReference type="SAM" id="Phobius"/>
    </source>
</evidence>
<evidence type="ECO:0000256" key="12">
    <source>
        <dbReference type="ARBA" id="ARBA00023136"/>
    </source>
</evidence>
<evidence type="ECO:0000256" key="4">
    <source>
        <dbReference type="ARBA" id="ARBA00022553"/>
    </source>
</evidence>
<evidence type="ECO:0000256" key="5">
    <source>
        <dbReference type="ARBA" id="ARBA00022679"/>
    </source>
</evidence>
<evidence type="ECO:0000259" key="15">
    <source>
        <dbReference type="PROSITE" id="PS50113"/>
    </source>
</evidence>
<dbReference type="InterPro" id="IPR004358">
    <property type="entry name" value="Sig_transdc_His_kin-like_C"/>
</dbReference>
<dbReference type="PATRIC" id="fig|378806.16.peg.4129"/>
<dbReference type="SUPFAM" id="SSF47384">
    <property type="entry name" value="Homodimeric domain of signal transducing histidine kinase"/>
    <property type="match status" value="1"/>
</dbReference>
<dbReference type="FunFam" id="3.30.565.10:FF:000006">
    <property type="entry name" value="Sensor histidine kinase WalK"/>
    <property type="match status" value="1"/>
</dbReference>
<dbReference type="GO" id="GO:0030295">
    <property type="term" value="F:protein kinase activator activity"/>
    <property type="evidence" value="ECO:0007669"/>
    <property type="project" value="TreeGrafter"/>
</dbReference>
<keyword evidence="12 13" id="KW-0472">Membrane</keyword>
<dbReference type="EC" id="2.7.13.3" evidence="3"/>
<dbReference type="GO" id="GO:0005524">
    <property type="term" value="F:ATP binding"/>
    <property type="evidence" value="ECO:0007669"/>
    <property type="project" value="UniProtKB-KW"/>
</dbReference>
<dbReference type="InterPro" id="IPR013656">
    <property type="entry name" value="PAS_4"/>
</dbReference>
<dbReference type="PROSITE" id="PS50109">
    <property type="entry name" value="HIS_KIN"/>
    <property type="match status" value="1"/>
</dbReference>
<feature type="transmembrane region" description="Helical" evidence="13">
    <location>
        <begin position="193"/>
        <end position="210"/>
    </location>
</feature>
<dbReference type="GO" id="GO:0007234">
    <property type="term" value="P:osmosensory signaling via phosphorelay pathway"/>
    <property type="evidence" value="ECO:0007669"/>
    <property type="project" value="TreeGrafter"/>
</dbReference>
<comment type="catalytic activity">
    <reaction evidence="1">
        <text>ATP + protein L-histidine = ADP + protein N-phospho-L-histidine.</text>
        <dbReference type="EC" id="2.7.13.3"/>
    </reaction>
</comment>
<dbReference type="Pfam" id="PF08448">
    <property type="entry name" value="PAS_4"/>
    <property type="match status" value="1"/>
</dbReference>
<dbReference type="STRING" id="378806.STAUR_8136"/>
<dbReference type="NCBIfam" id="TIGR00229">
    <property type="entry name" value="sensory_box"/>
    <property type="match status" value="1"/>
</dbReference>
<dbReference type="PANTHER" id="PTHR42878:SF7">
    <property type="entry name" value="SENSOR HISTIDINE KINASE GLRK"/>
    <property type="match status" value="1"/>
</dbReference>
<evidence type="ECO:0000256" key="1">
    <source>
        <dbReference type="ARBA" id="ARBA00000085"/>
    </source>
</evidence>
<feature type="transmembrane region" description="Helical" evidence="13">
    <location>
        <begin position="79"/>
        <end position="100"/>
    </location>
</feature>
<dbReference type="InterPro" id="IPR000700">
    <property type="entry name" value="PAS-assoc_C"/>
</dbReference>
<evidence type="ECO:0000313" key="16">
    <source>
        <dbReference type="EMBL" id="ADO75891.1"/>
    </source>
</evidence>
<keyword evidence="9" id="KW-0067">ATP-binding</keyword>
<feature type="domain" description="PAC" evidence="15">
    <location>
        <begin position="376"/>
        <end position="428"/>
    </location>
</feature>
<dbReference type="KEGG" id="sur:STAUR_8136"/>
<gene>
    <name evidence="16" type="ordered locus">STAUR_8136</name>
    <name evidence="17" type="ORF">STIAU_3268</name>
</gene>
<keyword evidence="6 13" id="KW-0812">Transmembrane</keyword>
<evidence type="ECO:0000313" key="17">
    <source>
        <dbReference type="EMBL" id="EAU65100.1"/>
    </source>
</evidence>
<evidence type="ECO:0000313" key="19">
    <source>
        <dbReference type="Proteomes" id="UP000032702"/>
    </source>
</evidence>
<evidence type="ECO:0000256" key="8">
    <source>
        <dbReference type="ARBA" id="ARBA00022777"/>
    </source>
</evidence>
<dbReference type="SMART" id="SM00086">
    <property type="entry name" value="PAC"/>
    <property type="match status" value="1"/>
</dbReference>
<keyword evidence="11" id="KW-0902">Two-component regulatory system</keyword>
<keyword evidence="18" id="KW-1185">Reference proteome</keyword>
<reference evidence="17 19" key="1">
    <citation type="submission" date="2006-04" db="EMBL/GenBank/DDBJ databases">
        <authorList>
            <person name="Nierman W.C."/>
        </authorList>
    </citation>
    <scope>NUCLEOTIDE SEQUENCE [LARGE SCALE GENOMIC DNA]</scope>
    <source>
        <strain evidence="17 19">DW4/3-1</strain>
    </source>
</reference>
<dbReference type="InterPro" id="IPR036097">
    <property type="entry name" value="HisK_dim/P_sf"/>
</dbReference>
<name>Q08X77_STIAD</name>
<dbReference type="PANTHER" id="PTHR42878">
    <property type="entry name" value="TWO-COMPONENT HISTIDINE KINASE"/>
    <property type="match status" value="1"/>
</dbReference>
<dbReference type="Gene3D" id="1.10.287.130">
    <property type="match status" value="1"/>
</dbReference>
<dbReference type="eggNOG" id="COG2205">
    <property type="taxonomic scope" value="Bacteria"/>
</dbReference>
<dbReference type="Pfam" id="PF00512">
    <property type="entry name" value="HisKA"/>
    <property type="match status" value="1"/>
</dbReference>
<dbReference type="InterPro" id="IPR003661">
    <property type="entry name" value="HisK_dim/P_dom"/>
</dbReference>
<dbReference type="Proteomes" id="UP000032702">
    <property type="component" value="Unassembled WGS sequence"/>
</dbReference>
<dbReference type="Pfam" id="PF02518">
    <property type="entry name" value="HATPase_c"/>
    <property type="match status" value="1"/>
</dbReference>
<evidence type="ECO:0000256" key="10">
    <source>
        <dbReference type="ARBA" id="ARBA00022989"/>
    </source>
</evidence>
<dbReference type="Proteomes" id="UP000001351">
    <property type="component" value="Chromosome"/>
</dbReference>
<dbReference type="SMART" id="SM00388">
    <property type="entry name" value="HisKA"/>
    <property type="match status" value="1"/>
</dbReference>
<evidence type="ECO:0000256" key="9">
    <source>
        <dbReference type="ARBA" id="ARBA00022840"/>
    </source>
</evidence>
<dbReference type="InterPro" id="IPR000014">
    <property type="entry name" value="PAS"/>
</dbReference>
<evidence type="ECO:0000313" key="18">
    <source>
        <dbReference type="Proteomes" id="UP000001351"/>
    </source>
</evidence>
<keyword evidence="4" id="KW-0597">Phosphoprotein</keyword>
<feature type="transmembrane region" description="Helical" evidence="13">
    <location>
        <begin position="12"/>
        <end position="31"/>
    </location>
</feature>
<dbReference type="InterPro" id="IPR005467">
    <property type="entry name" value="His_kinase_dom"/>
</dbReference>
<keyword evidence="10 13" id="KW-1133">Transmembrane helix</keyword>
<sequence>MSAESSSRDVRIIHGLVWAAALGVALVGTPVLLRHSWAILSTTPGLSVREVHTALGLLFGGLALVLLSPQATGRLRWTLGMCCAGGLFLIGAATLVHHFSGLELPFPPPLFPWQHWAPEALPDASAAGTAFCFMLIGSALLLLGRWTELSARWADLFVIPALITTLLAFNGYFHDALLLLPPHFLQQTGMGLPASAALLLLCVGLLCARPQQGLMVHITQNTLGGFLARRLVPITLLGPPLFGALLKVLDTHGYLDPSMKIPLFATVASVSGVGLVLLSTTALDRIDTERHRASARADRERNLLRTVVDNAPVGILFVDALTQEVQANSAFQSLVGHPLLPGGGQRQFLGHLRHPDGRPVRAEEFPSFRGLEGQAVSPEEYVIVQPDRQFPVLSSAAPVHEDSGHVRGVVVTIQDITARRELERLREEYVGLISHDLRNPLQLITLRASLLQRKLQERALPSEAAMAEALLQNTQQMSGMVEELLESSRLEAKQVELRREPTNILHFLEAVLDRDIAPDARERLRLEVGAPVSQVLMDVHRVERVMVNLLTNALKYSRPATPVVVRLDQTGPSVEISVRDQGAGLSPESAAHLFEKYYRTREGRTSDVMGLGLGLYISRLIIEAHGGAIRAESIQGQGTTFTFTLPRLPACPEQEQRRVS</sequence>
<dbReference type="CDD" id="cd00075">
    <property type="entry name" value="HATPase"/>
    <property type="match status" value="1"/>
</dbReference>
<feature type="transmembrane region" description="Helical" evidence="13">
    <location>
        <begin position="51"/>
        <end position="67"/>
    </location>
</feature>